<comment type="similarity">
    <text evidence="6">Belongs to the ABC-4 integral membrane protein family.</text>
</comment>
<feature type="transmembrane region" description="Helical" evidence="7">
    <location>
        <begin position="403"/>
        <end position="425"/>
    </location>
</feature>
<comment type="subcellular location">
    <subcellularLocation>
        <location evidence="1">Cell membrane</location>
        <topology evidence="1">Multi-pass membrane protein</topology>
    </subcellularLocation>
</comment>
<evidence type="ECO:0000259" key="9">
    <source>
        <dbReference type="Pfam" id="PF12704"/>
    </source>
</evidence>
<dbReference type="PANTHER" id="PTHR30572:SF4">
    <property type="entry name" value="ABC TRANSPORTER PERMEASE YTRF"/>
    <property type="match status" value="1"/>
</dbReference>
<evidence type="ECO:0000259" key="8">
    <source>
        <dbReference type="Pfam" id="PF02687"/>
    </source>
</evidence>
<evidence type="ECO:0000256" key="4">
    <source>
        <dbReference type="ARBA" id="ARBA00022989"/>
    </source>
</evidence>
<feature type="transmembrane region" description="Helical" evidence="7">
    <location>
        <begin position="315"/>
        <end position="340"/>
    </location>
</feature>
<dbReference type="InterPro" id="IPR003838">
    <property type="entry name" value="ABC3_permease_C"/>
</dbReference>
<dbReference type="InterPro" id="IPR025857">
    <property type="entry name" value="MacB_PCD"/>
</dbReference>
<gene>
    <name evidence="10" type="ORF">N869_06565</name>
</gene>
<dbReference type="GO" id="GO:0005886">
    <property type="term" value="C:plasma membrane"/>
    <property type="evidence" value="ECO:0007669"/>
    <property type="project" value="UniProtKB-SubCell"/>
</dbReference>
<feature type="domain" description="MacB-like periplasmic core" evidence="9">
    <location>
        <begin position="61"/>
        <end position="261"/>
    </location>
</feature>
<evidence type="ECO:0000256" key="2">
    <source>
        <dbReference type="ARBA" id="ARBA00022475"/>
    </source>
</evidence>
<name>A0A0A0C1D5_9CELL</name>
<keyword evidence="3 7" id="KW-0812">Transmembrane</keyword>
<evidence type="ECO:0000256" key="6">
    <source>
        <dbReference type="ARBA" id="ARBA00038076"/>
    </source>
</evidence>
<dbReference type="EMBL" id="AXCZ01000016">
    <property type="protein sequence ID" value="KGM14010.1"/>
    <property type="molecule type" value="Genomic_DNA"/>
</dbReference>
<accession>A0A0A0C1D5</accession>
<feature type="transmembrane region" description="Helical" evidence="7">
    <location>
        <begin position="60"/>
        <end position="81"/>
    </location>
</feature>
<evidence type="ECO:0000256" key="1">
    <source>
        <dbReference type="ARBA" id="ARBA00004651"/>
    </source>
</evidence>
<evidence type="ECO:0000256" key="5">
    <source>
        <dbReference type="ARBA" id="ARBA00023136"/>
    </source>
</evidence>
<dbReference type="PANTHER" id="PTHR30572">
    <property type="entry name" value="MEMBRANE COMPONENT OF TRANSPORTER-RELATED"/>
    <property type="match status" value="1"/>
</dbReference>
<dbReference type="InterPro" id="IPR050250">
    <property type="entry name" value="Macrolide_Exporter_MacB"/>
</dbReference>
<evidence type="ECO:0000256" key="3">
    <source>
        <dbReference type="ARBA" id="ARBA00022692"/>
    </source>
</evidence>
<dbReference type="AlphaFoldDB" id="A0A0A0C1D5"/>
<comment type="caution">
    <text evidence="10">The sequence shown here is derived from an EMBL/GenBank/DDBJ whole genome shotgun (WGS) entry which is preliminary data.</text>
</comment>
<dbReference type="Pfam" id="PF02687">
    <property type="entry name" value="FtsX"/>
    <property type="match status" value="1"/>
</dbReference>
<dbReference type="Pfam" id="PF12704">
    <property type="entry name" value="MacB_PCD"/>
    <property type="match status" value="1"/>
</dbReference>
<organism evidence="10 11">
    <name type="scientific">Cellulomonas bogoriensis 69B4 = DSM 16987</name>
    <dbReference type="NCBI Taxonomy" id="1386082"/>
    <lineage>
        <taxon>Bacteria</taxon>
        <taxon>Bacillati</taxon>
        <taxon>Actinomycetota</taxon>
        <taxon>Actinomycetes</taxon>
        <taxon>Micrococcales</taxon>
        <taxon>Cellulomonadaceae</taxon>
        <taxon>Cellulomonas</taxon>
    </lineage>
</organism>
<protein>
    <submittedName>
        <fullName evidence="10">ABC transporter</fullName>
    </submittedName>
</protein>
<proteinExistence type="inferred from homology"/>
<reference evidence="10 11" key="1">
    <citation type="submission" date="2013-08" db="EMBL/GenBank/DDBJ databases">
        <title>Genome sequencing of Cellulomonas bogoriensis 69B4.</title>
        <authorList>
            <person name="Chen F."/>
            <person name="Li Y."/>
            <person name="Wang G."/>
        </authorList>
    </citation>
    <scope>NUCLEOTIDE SEQUENCE [LARGE SCALE GENOMIC DNA]</scope>
    <source>
        <strain evidence="10 11">69B4</strain>
    </source>
</reference>
<keyword evidence="2" id="KW-1003">Cell membrane</keyword>
<keyword evidence="4 7" id="KW-1133">Transmembrane helix</keyword>
<feature type="transmembrane region" description="Helical" evidence="7">
    <location>
        <begin position="364"/>
        <end position="391"/>
    </location>
</feature>
<evidence type="ECO:0000313" key="10">
    <source>
        <dbReference type="EMBL" id="KGM14010.1"/>
    </source>
</evidence>
<keyword evidence="11" id="KW-1185">Reference proteome</keyword>
<feature type="domain" description="ABC3 transporter permease C-terminal" evidence="8">
    <location>
        <begin position="320"/>
        <end position="432"/>
    </location>
</feature>
<sequence length="440" mass="45141">MRTLTGRGPRVRPGLPRVIRDRLPRRPAPQVQPPPVRDRFSTRDLVAEAAHGIGARPARLLLTIVGTVLGIGSLVVTMGLAQTAAGQIARQFDAVAARQVMVEPATARSQGGERATGRIPWDVEDRLMRLAGIEAAGALSSVDVDDAVVTAVPVSDPSAPVPASPLVMAATPGLLTALQGHVVTGRYFDAGHDDRGDRIVVLGARAAQRLGVSRVDRQPSVFIGDRPYTVVGVVDGVVRRADLLDAVILPVGTARADFGLGTLEQAHAHIAVGAGPVVGEQVPVALAPNSPETINAQAPSPPSAVRQNVQADVNAIFLALGAVALLVGGLGIANVTLLSVRERTGEIGLRRALGASKRDIGRQFLVESTVIGLLGGLIGSALGVAVVLVVSVAREWTPILDTWVALGAAGMGGVIGLAAGTYPALKAAGVEPIAALRGGT</sequence>
<evidence type="ECO:0000256" key="7">
    <source>
        <dbReference type="SAM" id="Phobius"/>
    </source>
</evidence>
<dbReference type="Proteomes" id="UP000054314">
    <property type="component" value="Unassembled WGS sequence"/>
</dbReference>
<evidence type="ECO:0000313" key="11">
    <source>
        <dbReference type="Proteomes" id="UP000054314"/>
    </source>
</evidence>
<keyword evidence="5 7" id="KW-0472">Membrane</keyword>
<dbReference type="GO" id="GO:0022857">
    <property type="term" value="F:transmembrane transporter activity"/>
    <property type="evidence" value="ECO:0007669"/>
    <property type="project" value="TreeGrafter"/>
</dbReference>